<evidence type="ECO:0000313" key="2">
    <source>
        <dbReference type="Proteomes" id="UP000001654"/>
    </source>
</evidence>
<dbReference type="Proteomes" id="UP000001654">
    <property type="component" value="Chromosome"/>
</dbReference>
<dbReference type="STRING" id="655815.ZPR_1578"/>
<dbReference type="KEGG" id="zpr:ZPR_1578"/>
<gene>
    <name evidence="1" type="ordered locus">ZPR_1578</name>
</gene>
<reference evidence="1 2" key="1">
    <citation type="journal article" date="2010" name="BMC Genomics">
        <title>The complete genome of Zunongwangia profunda SM-A87 reveals its adaptation to the deep-sea environment and ecological role in sedimentary organic nitrogen degradation.</title>
        <authorList>
            <person name="Qin Q.L."/>
            <person name="Zhang X.Y."/>
            <person name="Wang X.M."/>
            <person name="Liu G.M."/>
            <person name="Chen X.L."/>
            <person name="Xie B.B."/>
            <person name="Dang H.Y."/>
            <person name="Zhou B.C."/>
            <person name="Yu J."/>
            <person name="Zhang Y.Z."/>
        </authorList>
    </citation>
    <scope>NUCLEOTIDE SEQUENCE [LARGE SCALE GENOMIC DNA]</scope>
    <source>
        <strain evidence="2">DSM 18752 / CCTCC AB 206139 / SM-A87</strain>
    </source>
</reference>
<sequence>MRYLGFFVAFFILLKPIMPIFDYVFNYDYIVTELCINKDRPDLACNGKCYLMRSLAKQADKEHEEKRGILANRYELPLLYFELDQLNFDGQALILENSDKHEFSYLANYTFLFYTRMVKPPIA</sequence>
<dbReference type="EMBL" id="CP001650">
    <property type="protein sequence ID" value="ADF51913.1"/>
    <property type="molecule type" value="Genomic_DNA"/>
</dbReference>
<keyword evidence="2" id="KW-1185">Reference proteome</keyword>
<dbReference type="HOGENOM" id="CLU_132570_1_0_10"/>
<evidence type="ECO:0000313" key="1">
    <source>
        <dbReference type="EMBL" id="ADF51913.1"/>
    </source>
</evidence>
<accession>D5BL14</accession>
<organism evidence="1 2">
    <name type="scientific">Zunongwangia profunda (strain DSM 18752 / CCTCC AB 206139 / SM-A87)</name>
    <name type="common">Wangia profunda</name>
    <dbReference type="NCBI Taxonomy" id="655815"/>
    <lineage>
        <taxon>Bacteria</taxon>
        <taxon>Pseudomonadati</taxon>
        <taxon>Bacteroidota</taxon>
        <taxon>Flavobacteriia</taxon>
        <taxon>Flavobacteriales</taxon>
        <taxon>Flavobacteriaceae</taxon>
        <taxon>Zunongwangia</taxon>
    </lineage>
</organism>
<dbReference type="OrthoDB" id="980645at2"/>
<protein>
    <submittedName>
        <fullName evidence="1">Uncharacterized protein</fullName>
    </submittedName>
</protein>
<proteinExistence type="predicted"/>
<name>D5BL14_ZUNPS</name>
<dbReference type="eggNOG" id="ENOG5032ZRJ">
    <property type="taxonomic scope" value="Bacteria"/>
</dbReference>
<dbReference type="AlphaFoldDB" id="D5BL14"/>